<dbReference type="Proteomes" id="UP000275199">
    <property type="component" value="Unassembled WGS sequence"/>
</dbReference>
<protein>
    <submittedName>
        <fullName evidence="2">Tetratricopeptide repeat protein</fullName>
    </submittedName>
</protein>
<dbReference type="InterPro" id="IPR011990">
    <property type="entry name" value="TPR-like_helical_dom_sf"/>
</dbReference>
<feature type="transmembrane region" description="Helical" evidence="1">
    <location>
        <begin position="65"/>
        <end position="93"/>
    </location>
</feature>
<dbReference type="EMBL" id="RKKU01000007">
    <property type="protein sequence ID" value="ROZ85390.1"/>
    <property type="molecule type" value="Genomic_DNA"/>
</dbReference>
<name>A0ABX9XLM2_9PSED</name>
<evidence type="ECO:0000256" key="1">
    <source>
        <dbReference type="SAM" id="Phobius"/>
    </source>
</evidence>
<dbReference type="Pfam" id="PF14559">
    <property type="entry name" value="TPR_19"/>
    <property type="match status" value="1"/>
</dbReference>
<evidence type="ECO:0000313" key="2">
    <source>
        <dbReference type="EMBL" id="ROZ85390.1"/>
    </source>
</evidence>
<accession>A0ABX9XLM2</accession>
<comment type="caution">
    <text evidence="2">The sequence shown here is derived from an EMBL/GenBank/DDBJ whole genome shotgun (WGS) entry which is preliminary data.</text>
</comment>
<keyword evidence="1" id="KW-1133">Transmembrane helix</keyword>
<keyword evidence="3" id="KW-1185">Reference proteome</keyword>
<keyword evidence="1" id="KW-0812">Transmembrane</keyword>
<dbReference type="Gene3D" id="1.25.40.10">
    <property type="entry name" value="Tetratricopeptide repeat domain"/>
    <property type="match status" value="1"/>
</dbReference>
<dbReference type="RefSeq" id="WP_123889122.1">
    <property type="nucleotide sequence ID" value="NZ_RKKU01000007.1"/>
</dbReference>
<gene>
    <name evidence="2" type="ORF">EF096_08110</name>
</gene>
<proteinExistence type="predicted"/>
<evidence type="ECO:0000313" key="3">
    <source>
        <dbReference type="Proteomes" id="UP000275199"/>
    </source>
</evidence>
<sequence>MTSKWLFSGALAFELGSWSALIGSPTPVEALYLYILPHAIGSALLAAGLWLLLPRRYKFPLPWSPLLLFSFIFFIPLVGVVGTIAGVFAGLYLPRRTSEQGWQATRMPALPFRAVEQRNSPLFNDGGLQDVLQLASDPEQRMAALLATKRMPGNEAAPILKLALRDPEDDVRLLAYSMLDQQETAINQNIERLQLRLAEQPRAPKAAHAALARWYWELAYLGLAQGGVLEHILAQALLHTQAAMEGGDNADLDLLAGRILMAQGQVEEARERLQHAVELGMNPSRVAPFLAEIAFMEQRYSDVALHLNAIPEALRNKPPLATAARYWL</sequence>
<feature type="transmembrane region" description="Helical" evidence="1">
    <location>
        <begin position="32"/>
        <end position="53"/>
    </location>
</feature>
<keyword evidence="1" id="KW-0472">Membrane</keyword>
<reference evidence="2 3" key="1">
    <citation type="submission" date="2018-11" db="EMBL/GenBank/DDBJ databases">
        <authorList>
            <person name="Jang G.I."/>
            <person name="Hwang C.Y."/>
        </authorList>
    </citation>
    <scope>NUCLEOTIDE SEQUENCE [LARGE SCALE GENOMIC DNA]</scope>
    <source>
        <strain evidence="2 3">SSM26</strain>
    </source>
</reference>
<organism evidence="2 3">
    <name type="scientific">Pseudomonas neustonica</name>
    <dbReference type="NCBI Taxonomy" id="2487346"/>
    <lineage>
        <taxon>Bacteria</taxon>
        <taxon>Pseudomonadati</taxon>
        <taxon>Pseudomonadota</taxon>
        <taxon>Gammaproteobacteria</taxon>
        <taxon>Pseudomonadales</taxon>
        <taxon>Pseudomonadaceae</taxon>
        <taxon>Pseudomonas</taxon>
    </lineage>
</organism>